<accession>A0A8H5FA23</accession>
<gene>
    <name evidence="2" type="ORF">D9611_013877</name>
</gene>
<sequence length="109" mass="11956">MSPGALPQCANPAPAEDKLDDRPSGVPDWGSPSAPLLPLVPQPHSPQIERLDRPQALGAVRSTCQSNQNTLAPQRRDLLDPVTQRRRTFHAKAVVWVPEAMIRDKPNLV</sequence>
<proteinExistence type="predicted"/>
<evidence type="ECO:0000313" key="3">
    <source>
        <dbReference type="Proteomes" id="UP000541558"/>
    </source>
</evidence>
<organism evidence="2 3">
    <name type="scientific">Ephemerocybe angulata</name>
    <dbReference type="NCBI Taxonomy" id="980116"/>
    <lineage>
        <taxon>Eukaryota</taxon>
        <taxon>Fungi</taxon>
        <taxon>Dikarya</taxon>
        <taxon>Basidiomycota</taxon>
        <taxon>Agaricomycotina</taxon>
        <taxon>Agaricomycetes</taxon>
        <taxon>Agaricomycetidae</taxon>
        <taxon>Agaricales</taxon>
        <taxon>Agaricineae</taxon>
        <taxon>Psathyrellaceae</taxon>
        <taxon>Ephemerocybe</taxon>
    </lineage>
</organism>
<dbReference type="Proteomes" id="UP000541558">
    <property type="component" value="Unassembled WGS sequence"/>
</dbReference>
<name>A0A8H5FA23_9AGAR</name>
<feature type="region of interest" description="Disordered" evidence="1">
    <location>
        <begin position="1"/>
        <end position="45"/>
    </location>
</feature>
<keyword evidence="3" id="KW-1185">Reference proteome</keyword>
<evidence type="ECO:0000256" key="1">
    <source>
        <dbReference type="SAM" id="MobiDB-lite"/>
    </source>
</evidence>
<evidence type="ECO:0000313" key="2">
    <source>
        <dbReference type="EMBL" id="KAF5329052.1"/>
    </source>
</evidence>
<comment type="caution">
    <text evidence="2">The sequence shown here is derived from an EMBL/GenBank/DDBJ whole genome shotgun (WGS) entry which is preliminary data.</text>
</comment>
<dbReference type="EMBL" id="JAACJK010000123">
    <property type="protein sequence ID" value="KAF5329052.1"/>
    <property type="molecule type" value="Genomic_DNA"/>
</dbReference>
<reference evidence="2 3" key="1">
    <citation type="journal article" date="2020" name="ISME J.">
        <title>Uncovering the hidden diversity of litter-decomposition mechanisms in mushroom-forming fungi.</title>
        <authorList>
            <person name="Floudas D."/>
            <person name="Bentzer J."/>
            <person name="Ahren D."/>
            <person name="Johansson T."/>
            <person name="Persson P."/>
            <person name="Tunlid A."/>
        </authorList>
    </citation>
    <scope>NUCLEOTIDE SEQUENCE [LARGE SCALE GENOMIC DNA]</scope>
    <source>
        <strain evidence="2 3">CBS 175.51</strain>
    </source>
</reference>
<protein>
    <submittedName>
        <fullName evidence="2">Uncharacterized protein</fullName>
    </submittedName>
</protein>
<dbReference type="AlphaFoldDB" id="A0A8H5FA23"/>